<dbReference type="Proteomes" id="UP000799539">
    <property type="component" value="Unassembled WGS sequence"/>
</dbReference>
<feature type="region of interest" description="Disordered" evidence="1">
    <location>
        <begin position="1"/>
        <end position="126"/>
    </location>
</feature>
<reference evidence="2" key="1">
    <citation type="journal article" date="2020" name="Stud. Mycol.">
        <title>101 Dothideomycetes genomes: a test case for predicting lifestyles and emergence of pathogens.</title>
        <authorList>
            <person name="Haridas S."/>
            <person name="Albert R."/>
            <person name="Binder M."/>
            <person name="Bloem J."/>
            <person name="Labutti K."/>
            <person name="Salamov A."/>
            <person name="Andreopoulos B."/>
            <person name="Baker S."/>
            <person name="Barry K."/>
            <person name="Bills G."/>
            <person name="Bluhm B."/>
            <person name="Cannon C."/>
            <person name="Castanera R."/>
            <person name="Culley D."/>
            <person name="Daum C."/>
            <person name="Ezra D."/>
            <person name="Gonzalez J."/>
            <person name="Henrissat B."/>
            <person name="Kuo A."/>
            <person name="Liang C."/>
            <person name="Lipzen A."/>
            <person name="Lutzoni F."/>
            <person name="Magnuson J."/>
            <person name="Mondo S."/>
            <person name="Nolan M."/>
            <person name="Ohm R."/>
            <person name="Pangilinan J."/>
            <person name="Park H.-J."/>
            <person name="Ramirez L."/>
            <person name="Alfaro M."/>
            <person name="Sun H."/>
            <person name="Tritt A."/>
            <person name="Yoshinaga Y."/>
            <person name="Zwiers L.-H."/>
            <person name="Turgeon B."/>
            <person name="Goodwin S."/>
            <person name="Spatafora J."/>
            <person name="Crous P."/>
            <person name="Grigoriev I."/>
        </authorList>
    </citation>
    <scope>NUCLEOTIDE SEQUENCE</scope>
    <source>
        <strain evidence="2">SCOH1-5</strain>
    </source>
</reference>
<sequence>MSSKFLAQSIRRSGIPASRHIFPSLPTRLAHTRPAQGREESSQNPGVVAGRGNKDQLKSDTTSDVETSGTENPFQDVGQQQAEAQRTGSETKLDGDGSGKKQEHDELKRPEGTQEGAEKKGPHLPI</sequence>
<feature type="compositionally biased region" description="Basic and acidic residues" evidence="1">
    <location>
        <begin position="89"/>
        <end position="126"/>
    </location>
</feature>
<evidence type="ECO:0000313" key="2">
    <source>
        <dbReference type="EMBL" id="KAF2211910.1"/>
    </source>
</evidence>
<dbReference type="EMBL" id="ML992674">
    <property type="protein sequence ID" value="KAF2211910.1"/>
    <property type="molecule type" value="Genomic_DNA"/>
</dbReference>
<evidence type="ECO:0000256" key="1">
    <source>
        <dbReference type="SAM" id="MobiDB-lite"/>
    </source>
</evidence>
<organism evidence="2 3">
    <name type="scientific">Cercospora zeae-maydis SCOH1-5</name>
    <dbReference type="NCBI Taxonomy" id="717836"/>
    <lineage>
        <taxon>Eukaryota</taxon>
        <taxon>Fungi</taxon>
        <taxon>Dikarya</taxon>
        <taxon>Ascomycota</taxon>
        <taxon>Pezizomycotina</taxon>
        <taxon>Dothideomycetes</taxon>
        <taxon>Dothideomycetidae</taxon>
        <taxon>Mycosphaerellales</taxon>
        <taxon>Mycosphaerellaceae</taxon>
        <taxon>Cercospora</taxon>
    </lineage>
</organism>
<keyword evidence="3" id="KW-1185">Reference proteome</keyword>
<gene>
    <name evidence="2" type="ORF">CERZMDRAFT_97830</name>
</gene>
<dbReference type="AlphaFoldDB" id="A0A6A6FEN1"/>
<accession>A0A6A6FEN1</accession>
<feature type="compositionally biased region" description="Polar residues" evidence="1">
    <location>
        <begin position="59"/>
        <end position="88"/>
    </location>
</feature>
<name>A0A6A6FEN1_9PEZI</name>
<protein>
    <submittedName>
        <fullName evidence="2">Uncharacterized protein</fullName>
    </submittedName>
</protein>
<proteinExistence type="predicted"/>
<dbReference type="OrthoDB" id="3632901at2759"/>
<evidence type="ECO:0000313" key="3">
    <source>
        <dbReference type="Proteomes" id="UP000799539"/>
    </source>
</evidence>